<reference evidence="2" key="1">
    <citation type="journal article" date="2018" name="Nat. Genet.">
        <title>Extensive intraspecific gene order and gene structural variations between Mo17 and other maize genomes.</title>
        <authorList>
            <person name="Sun S."/>
            <person name="Zhou Y."/>
            <person name="Chen J."/>
            <person name="Shi J."/>
            <person name="Zhao H."/>
            <person name="Zhao H."/>
            <person name="Song W."/>
            <person name="Zhang M."/>
            <person name="Cui Y."/>
            <person name="Dong X."/>
            <person name="Liu H."/>
            <person name="Ma X."/>
            <person name="Jiao Y."/>
            <person name="Wang B."/>
            <person name="Wei X."/>
            <person name="Stein J.C."/>
            <person name="Glaubitz J.C."/>
            <person name="Lu F."/>
            <person name="Yu G."/>
            <person name="Liang C."/>
            <person name="Fengler K."/>
            <person name="Li B."/>
            <person name="Rafalski A."/>
            <person name="Schnable P.S."/>
            <person name="Ware D.H."/>
            <person name="Buckler E.S."/>
            <person name="Lai J."/>
        </authorList>
    </citation>
    <scope>NUCLEOTIDE SEQUENCE [LARGE SCALE GENOMIC DNA]</scope>
    <source>
        <tissue evidence="2">Seedling</tissue>
    </source>
</reference>
<dbReference type="EMBL" id="NCVQ01000010">
    <property type="protein sequence ID" value="PWZ07984.1"/>
    <property type="molecule type" value="Genomic_DNA"/>
</dbReference>
<feature type="region of interest" description="Disordered" evidence="1">
    <location>
        <begin position="88"/>
        <end position="115"/>
    </location>
</feature>
<comment type="caution">
    <text evidence="2">The sequence shown here is derived from an EMBL/GenBank/DDBJ whole genome shotgun (WGS) entry which is preliminary data.</text>
</comment>
<organism evidence="2">
    <name type="scientific">Zea mays</name>
    <name type="common">Maize</name>
    <dbReference type="NCBI Taxonomy" id="4577"/>
    <lineage>
        <taxon>Eukaryota</taxon>
        <taxon>Viridiplantae</taxon>
        <taxon>Streptophyta</taxon>
        <taxon>Embryophyta</taxon>
        <taxon>Tracheophyta</taxon>
        <taxon>Spermatophyta</taxon>
        <taxon>Magnoliopsida</taxon>
        <taxon>Liliopsida</taxon>
        <taxon>Poales</taxon>
        <taxon>Poaceae</taxon>
        <taxon>PACMAD clade</taxon>
        <taxon>Panicoideae</taxon>
        <taxon>Andropogonodae</taxon>
        <taxon>Andropogoneae</taxon>
        <taxon>Tripsacinae</taxon>
        <taxon>Zea</taxon>
    </lineage>
</organism>
<dbReference type="Proteomes" id="UP000251960">
    <property type="component" value="Chromosome 9"/>
</dbReference>
<evidence type="ECO:0000313" key="2">
    <source>
        <dbReference type="EMBL" id="PWZ07984.1"/>
    </source>
</evidence>
<evidence type="ECO:0000256" key="1">
    <source>
        <dbReference type="SAM" id="MobiDB-lite"/>
    </source>
</evidence>
<sequence>MTVVEAGEVLNLKVGENPLLEGEAKTGYVSPDDQDGETASEKPCGAPQLKKGPGVPMKISFSKIMSRHTARGNGTRCSATPGSIAVARAAASAGPTTSGPISRKGLSTMRRSTRF</sequence>
<protein>
    <submittedName>
        <fullName evidence="2">Uncharacterized protein</fullName>
    </submittedName>
</protein>
<gene>
    <name evidence="2" type="ORF">Zm00014a_001656</name>
</gene>
<feature type="region of interest" description="Disordered" evidence="1">
    <location>
        <begin position="21"/>
        <end position="55"/>
    </location>
</feature>
<dbReference type="AlphaFoldDB" id="A0A3L6DHG6"/>
<dbReference type="ExpressionAtlas" id="A0A3L6DHG6">
    <property type="expression patterns" value="baseline"/>
</dbReference>
<name>A0A3L6DHG6_MAIZE</name>
<feature type="compositionally biased region" description="Low complexity" evidence="1">
    <location>
        <begin position="88"/>
        <end position="100"/>
    </location>
</feature>
<accession>A0A3L6DHG6</accession>
<proteinExistence type="predicted"/>